<dbReference type="InParanoid" id="A0A419PZX8"/>
<dbReference type="EMBL" id="NIRI02000077">
    <property type="protein sequence ID" value="KAG5441548.1"/>
    <property type="molecule type" value="Genomic_DNA"/>
</dbReference>
<name>A0A419PZX8_CLOSI</name>
<reference evidence="1 2" key="2">
    <citation type="journal article" date="2021" name="Genomics">
        <title>High-quality reference genome for Clonorchis sinensis.</title>
        <authorList>
            <person name="Young N.D."/>
            <person name="Stroehlein A.J."/>
            <person name="Kinkar L."/>
            <person name="Wang T."/>
            <person name="Sohn W.M."/>
            <person name="Chang B.C.H."/>
            <person name="Kaur P."/>
            <person name="Weisz D."/>
            <person name="Dudchenko O."/>
            <person name="Aiden E.L."/>
            <person name="Korhonen P.K."/>
            <person name="Gasser R.B."/>
        </authorList>
    </citation>
    <scope>NUCLEOTIDE SEQUENCE [LARGE SCALE GENOMIC DNA]</scope>
    <source>
        <strain evidence="1">Cs-k2</strain>
    </source>
</reference>
<evidence type="ECO:0000313" key="2">
    <source>
        <dbReference type="Proteomes" id="UP000286415"/>
    </source>
</evidence>
<evidence type="ECO:0000313" key="1">
    <source>
        <dbReference type="EMBL" id="KAG5441548.1"/>
    </source>
</evidence>
<reference evidence="1 2" key="1">
    <citation type="journal article" date="2018" name="Biotechnol. Adv.">
        <title>Improved genomic resources and new bioinformatic workflow for the carcinogenic parasite Clonorchis sinensis: Biotechnological implications.</title>
        <authorList>
            <person name="Wang D."/>
            <person name="Korhonen P.K."/>
            <person name="Gasser R.B."/>
            <person name="Young N.D."/>
        </authorList>
    </citation>
    <scope>NUCLEOTIDE SEQUENCE [LARGE SCALE GENOMIC DNA]</scope>
    <source>
        <strain evidence="1">Cs-k2</strain>
    </source>
</reference>
<keyword evidence="2" id="KW-1185">Reference proteome</keyword>
<comment type="caution">
    <text evidence="1">The sequence shown here is derived from an EMBL/GenBank/DDBJ whole genome shotgun (WGS) entry which is preliminary data.</text>
</comment>
<dbReference type="Proteomes" id="UP000286415">
    <property type="component" value="Unassembled WGS sequence"/>
</dbReference>
<proteinExistence type="predicted"/>
<organism evidence="1 2">
    <name type="scientific">Clonorchis sinensis</name>
    <name type="common">Chinese liver fluke</name>
    <dbReference type="NCBI Taxonomy" id="79923"/>
    <lineage>
        <taxon>Eukaryota</taxon>
        <taxon>Metazoa</taxon>
        <taxon>Spiralia</taxon>
        <taxon>Lophotrochozoa</taxon>
        <taxon>Platyhelminthes</taxon>
        <taxon>Trematoda</taxon>
        <taxon>Digenea</taxon>
        <taxon>Opisthorchiida</taxon>
        <taxon>Opisthorchiata</taxon>
        <taxon>Opisthorchiidae</taxon>
        <taxon>Clonorchis</taxon>
    </lineage>
</organism>
<sequence>MFPGLHDEPQQNQIFLQVSVFRQFCAIWFRVEHEVVRNSGLRAYLMSPKKSETGRGLSKNFQRPYELLKLLRQPTTGFALLGAHQVGAVPEFPSTLCSTYLHCLILPLNLLCPANGLCNLVFTGDSSGSLIYDIIQLNVLHKDHHPFFSWYDTREIQLGSK</sequence>
<dbReference type="AlphaFoldDB" id="A0A419PZX8"/>
<accession>A0A419PZX8</accession>
<gene>
    <name evidence="1" type="ORF">CSKR_111396</name>
</gene>
<protein>
    <submittedName>
        <fullName evidence="1">Uncharacterized protein</fullName>
    </submittedName>
</protein>